<dbReference type="PRINTS" id="PR01415">
    <property type="entry name" value="ANKYRIN"/>
</dbReference>
<evidence type="ECO:0000259" key="3">
    <source>
        <dbReference type="Pfam" id="PF24883"/>
    </source>
</evidence>
<keyword evidence="5" id="KW-1185">Reference proteome</keyword>
<dbReference type="InterPro" id="IPR036770">
    <property type="entry name" value="Ankyrin_rpt-contain_sf"/>
</dbReference>
<feature type="repeat" description="ANK" evidence="2">
    <location>
        <begin position="630"/>
        <end position="657"/>
    </location>
</feature>
<evidence type="ECO:0000256" key="2">
    <source>
        <dbReference type="PROSITE-ProRule" id="PRU00023"/>
    </source>
</evidence>
<comment type="caution">
    <text evidence="4">The sequence shown here is derived from an EMBL/GenBank/DDBJ whole genome shotgun (WGS) entry which is preliminary data.</text>
</comment>
<dbReference type="InterPro" id="IPR027417">
    <property type="entry name" value="P-loop_NTPase"/>
</dbReference>
<evidence type="ECO:0000313" key="5">
    <source>
        <dbReference type="Proteomes" id="UP001175000"/>
    </source>
</evidence>
<feature type="repeat" description="ANK" evidence="2">
    <location>
        <begin position="564"/>
        <end position="592"/>
    </location>
</feature>
<dbReference type="Proteomes" id="UP001175000">
    <property type="component" value="Unassembled WGS sequence"/>
</dbReference>
<dbReference type="SUPFAM" id="SSF52540">
    <property type="entry name" value="P-loop containing nucleoside triphosphate hydrolases"/>
    <property type="match status" value="1"/>
</dbReference>
<reference evidence="4" key="1">
    <citation type="submission" date="2023-06" db="EMBL/GenBank/DDBJ databases">
        <title>Genome-scale phylogeny and comparative genomics of the fungal order Sordariales.</title>
        <authorList>
            <consortium name="Lawrence Berkeley National Laboratory"/>
            <person name="Hensen N."/>
            <person name="Bonometti L."/>
            <person name="Westerberg I."/>
            <person name="Brannstrom I.O."/>
            <person name="Guillou S."/>
            <person name="Cros-Aarteil S."/>
            <person name="Calhoun S."/>
            <person name="Haridas S."/>
            <person name="Kuo A."/>
            <person name="Mondo S."/>
            <person name="Pangilinan J."/>
            <person name="Riley R."/>
            <person name="Labutti K."/>
            <person name="Andreopoulos B."/>
            <person name="Lipzen A."/>
            <person name="Chen C."/>
            <person name="Yanf M."/>
            <person name="Daum C."/>
            <person name="Ng V."/>
            <person name="Clum A."/>
            <person name="Steindorff A."/>
            <person name="Ohm R."/>
            <person name="Martin F."/>
            <person name="Silar P."/>
            <person name="Natvig D."/>
            <person name="Lalanne C."/>
            <person name="Gautier V."/>
            <person name="Ament-Velasquez S.L."/>
            <person name="Kruys A."/>
            <person name="Hutchinson M.I."/>
            <person name="Powell A.J."/>
            <person name="Barry K."/>
            <person name="Miller A.N."/>
            <person name="Grigoriev I.V."/>
            <person name="Debuchy R."/>
            <person name="Gladieux P."/>
            <person name="Thoren M.H."/>
            <person name="Johannesson H."/>
        </authorList>
    </citation>
    <scope>NUCLEOTIDE SEQUENCE</scope>
    <source>
        <strain evidence="4">CBS 606.72</strain>
    </source>
</reference>
<dbReference type="PROSITE" id="PS50088">
    <property type="entry name" value="ANK_REPEAT"/>
    <property type="match status" value="6"/>
</dbReference>
<dbReference type="PANTHER" id="PTHR10039:SF15">
    <property type="entry name" value="NACHT DOMAIN-CONTAINING PROTEIN"/>
    <property type="match status" value="1"/>
</dbReference>
<dbReference type="InterPro" id="IPR002110">
    <property type="entry name" value="Ankyrin_rpt"/>
</dbReference>
<dbReference type="Gene3D" id="3.40.50.300">
    <property type="entry name" value="P-loop containing nucleotide triphosphate hydrolases"/>
    <property type="match status" value="1"/>
</dbReference>
<proteinExistence type="predicted"/>
<evidence type="ECO:0000256" key="1">
    <source>
        <dbReference type="ARBA" id="ARBA00022737"/>
    </source>
</evidence>
<dbReference type="InterPro" id="IPR056884">
    <property type="entry name" value="NPHP3-like_N"/>
</dbReference>
<dbReference type="AlphaFoldDB" id="A0AA39WBV1"/>
<feature type="domain" description="Nephrocystin 3-like N-terminal" evidence="3">
    <location>
        <begin position="41"/>
        <end position="200"/>
    </location>
</feature>
<dbReference type="Gene3D" id="1.25.40.20">
    <property type="entry name" value="Ankyrin repeat-containing domain"/>
    <property type="match status" value="2"/>
</dbReference>
<feature type="repeat" description="ANK" evidence="2">
    <location>
        <begin position="727"/>
        <end position="752"/>
    </location>
</feature>
<dbReference type="Pfam" id="PF24883">
    <property type="entry name" value="NPHP3_N"/>
    <property type="match status" value="1"/>
</dbReference>
<gene>
    <name evidence="4" type="ORF">B0T14DRAFT_440395</name>
</gene>
<dbReference type="PANTHER" id="PTHR10039">
    <property type="entry name" value="AMELOGENIN"/>
    <property type="match status" value="1"/>
</dbReference>
<feature type="repeat" description="ANK" evidence="2">
    <location>
        <begin position="528"/>
        <end position="560"/>
    </location>
</feature>
<keyword evidence="1" id="KW-0677">Repeat</keyword>
<feature type="repeat" description="ANK" evidence="2">
    <location>
        <begin position="658"/>
        <end position="690"/>
    </location>
</feature>
<dbReference type="SMART" id="SM00248">
    <property type="entry name" value="ANK"/>
    <property type="match status" value="7"/>
</dbReference>
<name>A0AA39WBV1_9PEZI</name>
<accession>A0AA39WBV1</accession>
<dbReference type="PROSITE" id="PS50297">
    <property type="entry name" value="ANK_REP_REGION"/>
    <property type="match status" value="5"/>
</dbReference>
<feature type="repeat" description="ANK" evidence="2">
    <location>
        <begin position="693"/>
        <end position="719"/>
    </location>
</feature>
<evidence type="ECO:0000313" key="4">
    <source>
        <dbReference type="EMBL" id="KAK0610750.1"/>
    </source>
</evidence>
<sequence length="752" mass="81192">MALPCNADQETDELRDKIISWMSPINFFVTQREIFSRFKTGTCEAIMGSPQLKLWMLGRGSRLLCCGIPGSGKTIFSALILQHLQDTQSANPDVKVAGIFCDYKETESQTPSNLLAAVWRQLTYDRTRLSDDAVGLYHANGKKGTRPNLSETTSVVTEELNRWQKVFVVIDAADECATGALAVILRVLELPHVNILVTSRTSGAGPFRQYASLSVQPTSLDLKLYVGSRIDESFVLLRHCEKDPSLRGEVIAAVVSKAKGMFLMARYHMDLIVGQDSVRRVRQALMSLPDELNAVYASMLDRVYSLEADRASRSRQLIALILFTTRPLTIDETRCALSIEPGDTCLNENDLPDLDVLLSACGGIIHVSSETQLLSFAHQTLAEYLLQAPPISSQTAHFMIARSCLTYVLFDSFAGGRCRSDDDLDARLRTHPLFLYSAQNWGMHTRTCGEAPDLHNLLNQLLYEKPKHRESSLQGLLLGPARFDGYSQTTPHQVPPLWLAAFFGLPAATLRLLGVGDGTAMVDSCASDGSTALSVAAKRGYTDVMAVLLDHGADVKTTGAVVVPLLEAAKRGQLEAASLLLQYGADVNARSSNGRSALHEAVVGGKEITALLLEKGADSESQTANFWGVLHSAVVAGDKDIVSQLIKKGASVYATTSDKETALHLAARRGLDSIVSLLLDAGADSKYIATDANGDTALHAAASHGHISTSTLLIQGGGDRINMPNTKGETPLYQAAMAGHTSVLDLLLANGA</sequence>
<dbReference type="EMBL" id="JAULSU010000007">
    <property type="protein sequence ID" value="KAK0610750.1"/>
    <property type="molecule type" value="Genomic_DNA"/>
</dbReference>
<keyword evidence="2" id="KW-0040">ANK repeat</keyword>
<feature type="non-terminal residue" evidence="4">
    <location>
        <position position="1"/>
    </location>
</feature>
<protein>
    <submittedName>
        <fullName evidence="4">Ankyrin repeat-containing domain protein</fullName>
    </submittedName>
</protein>
<organism evidence="4 5">
    <name type="scientific">Immersiella caudata</name>
    <dbReference type="NCBI Taxonomy" id="314043"/>
    <lineage>
        <taxon>Eukaryota</taxon>
        <taxon>Fungi</taxon>
        <taxon>Dikarya</taxon>
        <taxon>Ascomycota</taxon>
        <taxon>Pezizomycotina</taxon>
        <taxon>Sordariomycetes</taxon>
        <taxon>Sordariomycetidae</taxon>
        <taxon>Sordariales</taxon>
        <taxon>Lasiosphaeriaceae</taxon>
        <taxon>Immersiella</taxon>
    </lineage>
</organism>
<dbReference type="Pfam" id="PF12796">
    <property type="entry name" value="Ank_2"/>
    <property type="match status" value="3"/>
</dbReference>
<dbReference type="SUPFAM" id="SSF48403">
    <property type="entry name" value="Ankyrin repeat"/>
    <property type="match status" value="1"/>
</dbReference>